<sequence length="129" mass="14872">MNYLLDPNCTFCQPENRHYLLENKSAGLLFDTRPVSKGHALVICKQHYPTFFDVPKDVMADMYALVIAAKDFIDRKYHPDGYNLDVNINPAGGQAIMHCHLHIIPRYRHQDPFRNIPTHELLPGDKTRA</sequence>
<dbReference type="Gene3D" id="3.30.428.10">
    <property type="entry name" value="HIT-like"/>
    <property type="match status" value="1"/>
</dbReference>
<evidence type="ECO:0000256" key="1">
    <source>
        <dbReference type="PROSITE-ProRule" id="PRU00464"/>
    </source>
</evidence>
<name>A0A0R2BTG9_9LACO</name>
<gene>
    <name evidence="3" type="ORF">FC84_GL000144</name>
</gene>
<evidence type="ECO:0000313" key="3">
    <source>
        <dbReference type="EMBL" id="KRM78988.1"/>
    </source>
</evidence>
<reference evidence="3 4" key="1">
    <citation type="journal article" date="2015" name="Genome Announc.">
        <title>Expanding the biotechnology potential of lactobacilli through comparative genomics of 213 strains and associated genera.</title>
        <authorList>
            <person name="Sun Z."/>
            <person name="Harris H.M."/>
            <person name="McCann A."/>
            <person name="Guo C."/>
            <person name="Argimon S."/>
            <person name="Zhang W."/>
            <person name="Yang X."/>
            <person name="Jeffery I.B."/>
            <person name="Cooney J.C."/>
            <person name="Kagawa T.F."/>
            <person name="Liu W."/>
            <person name="Song Y."/>
            <person name="Salvetti E."/>
            <person name="Wrobel A."/>
            <person name="Rasinkangas P."/>
            <person name="Parkhill J."/>
            <person name="Rea M.C."/>
            <person name="O'Sullivan O."/>
            <person name="Ritari J."/>
            <person name="Douillard F.P."/>
            <person name="Paul Ross R."/>
            <person name="Yang R."/>
            <person name="Briner A.E."/>
            <person name="Felis G.E."/>
            <person name="de Vos W.M."/>
            <person name="Barrangou R."/>
            <person name="Klaenhammer T.R."/>
            <person name="Caufield P.W."/>
            <person name="Cui Y."/>
            <person name="Zhang H."/>
            <person name="O'Toole P.W."/>
        </authorList>
    </citation>
    <scope>NUCLEOTIDE SEQUENCE [LARGE SCALE GENOMIC DNA]</scope>
    <source>
        <strain evidence="3 4">DSM 20335</strain>
    </source>
</reference>
<dbReference type="InterPro" id="IPR011146">
    <property type="entry name" value="HIT-like"/>
</dbReference>
<feature type="short sequence motif" description="Histidine triad motif" evidence="1">
    <location>
        <begin position="98"/>
        <end position="102"/>
    </location>
</feature>
<dbReference type="InterPro" id="IPR052908">
    <property type="entry name" value="AP-4-A_phosphorylase"/>
</dbReference>
<proteinExistence type="predicted"/>
<dbReference type="Pfam" id="PF01230">
    <property type="entry name" value="HIT"/>
    <property type="match status" value="1"/>
</dbReference>
<protein>
    <recommendedName>
        <fullName evidence="2">HIT domain-containing protein</fullName>
    </recommendedName>
</protein>
<feature type="domain" description="HIT" evidence="2">
    <location>
        <begin position="7"/>
        <end position="114"/>
    </location>
</feature>
<dbReference type="GO" id="GO:0003824">
    <property type="term" value="F:catalytic activity"/>
    <property type="evidence" value="ECO:0007669"/>
    <property type="project" value="InterPro"/>
</dbReference>
<dbReference type="PATRIC" id="fig|1423738.3.peg.146"/>
<dbReference type="SUPFAM" id="SSF54197">
    <property type="entry name" value="HIT-like"/>
    <property type="match status" value="1"/>
</dbReference>
<organism evidence="3 4">
    <name type="scientific">Lapidilactobacillus dextrinicus DSM 20335</name>
    <dbReference type="NCBI Taxonomy" id="1423738"/>
    <lineage>
        <taxon>Bacteria</taxon>
        <taxon>Bacillati</taxon>
        <taxon>Bacillota</taxon>
        <taxon>Bacilli</taxon>
        <taxon>Lactobacillales</taxon>
        <taxon>Lactobacillaceae</taxon>
        <taxon>Lapidilactobacillus</taxon>
    </lineage>
</organism>
<evidence type="ECO:0000259" key="2">
    <source>
        <dbReference type="PROSITE" id="PS51084"/>
    </source>
</evidence>
<dbReference type="PANTHER" id="PTHR42997">
    <property type="entry name" value="HIT FAMILY HYDROLASE"/>
    <property type="match status" value="1"/>
</dbReference>
<evidence type="ECO:0000313" key="4">
    <source>
        <dbReference type="Proteomes" id="UP000051813"/>
    </source>
</evidence>
<dbReference type="EMBL" id="AYYK01000008">
    <property type="protein sequence ID" value="KRM78988.1"/>
    <property type="molecule type" value="Genomic_DNA"/>
</dbReference>
<dbReference type="STRING" id="1423738.FC84_GL000144"/>
<dbReference type="InterPro" id="IPR036265">
    <property type="entry name" value="HIT-like_sf"/>
</dbReference>
<comment type="caution">
    <text evidence="3">The sequence shown here is derived from an EMBL/GenBank/DDBJ whole genome shotgun (WGS) entry which is preliminary data.</text>
</comment>
<dbReference type="PANTHER" id="PTHR42997:SF1">
    <property type="entry name" value="AP-4-A PHOSPHORYLASE"/>
    <property type="match status" value="1"/>
</dbReference>
<keyword evidence="4" id="KW-1185">Reference proteome</keyword>
<accession>A0A0R2BTG9</accession>
<dbReference type="Proteomes" id="UP000051813">
    <property type="component" value="Unassembled WGS sequence"/>
</dbReference>
<dbReference type="AlphaFoldDB" id="A0A0R2BTG9"/>
<dbReference type="PROSITE" id="PS51084">
    <property type="entry name" value="HIT_2"/>
    <property type="match status" value="1"/>
</dbReference>